<accession>A0A2M7G1D7</accession>
<dbReference type="Proteomes" id="UP000231019">
    <property type="component" value="Unassembled WGS sequence"/>
</dbReference>
<dbReference type="EMBL" id="PFFQ01000051">
    <property type="protein sequence ID" value="PIW15539.1"/>
    <property type="molecule type" value="Genomic_DNA"/>
</dbReference>
<comment type="caution">
    <text evidence="1">The sequence shown here is derived from an EMBL/GenBank/DDBJ whole genome shotgun (WGS) entry which is preliminary data.</text>
</comment>
<evidence type="ECO:0000313" key="2">
    <source>
        <dbReference type="Proteomes" id="UP000231019"/>
    </source>
</evidence>
<reference evidence="1 2" key="1">
    <citation type="submission" date="2017-09" db="EMBL/GenBank/DDBJ databases">
        <title>Depth-based differentiation of microbial function through sediment-hosted aquifers and enrichment of novel symbionts in the deep terrestrial subsurface.</title>
        <authorList>
            <person name="Probst A.J."/>
            <person name="Ladd B."/>
            <person name="Jarett J.K."/>
            <person name="Geller-Mcgrath D.E."/>
            <person name="Sieber C.M."/>
            <person name="Emerson J.B."/>
            <person name="Anantharaman K."/>
            <person name="Thomas B.C."/>
            <person name="Malmstrom R."/>
            <person name="Stieglmeier M."/>
            <person name="Klingl A."/>
            <person name="Woyke T."/>
            <person name="Ryan C.M."/>
            <person name="Banfield J.F."/>
        </authorList>
    </citation>
    <scope>NUCLEOTIDE SEQUENCE [LARGE SCALE GENOMIC DNA]</scope>
    <source>
        <strain evidence="1">CG17_big_fil_post_rev_8_21_14_2_50_48_46</strain>
    </source>
</reference>
<gene>
    <name evidence="1" type="ORF">COW36_16810</name>
</gene>
<evidence type="ECO:0008006" key="3">
    <source>
        <dbReference type="Google" id="ProtNLM"/>
    </source>
</evidence>
<protein>
    <recommendedName>
        <fullName evidence="3">Bacteriocin-protection protein</fullName>
    </recommendedName>
</protein>
<proteinExistence type="predicted"/>
<dbReference type="AlphaFoldDB" id="A0A2M7G1D7"/>
<organism evidence="1 2">
    <name type="scientific">bacterium (Candidatus Blackallbacteria) CG17_big_fil_post_rev_8_21_14_2_50_48_46</name>
    <dbReference type="NCBI Taxonomy" id="2014261"/>
    <lineage>
        <taxon>Bacteria</taxon>
        <taxon>Candidatus Blackallbacteria</taxon>
    </lineage>
</organism>
<dbReference type="Pfam" id="PF13376">
    <property type="entry name" value="OmdA"/>
    <property type="match status" value="1"/>
</dbReference>
<name>A0A2M7G1D7_9BACT</name>
<sequence length="106" mass="12214">MKSKISGGLVHELPVDLAKALTEKDILSIWETLSPIGRNEFICWVEDAKQEKTRVKRIIRTIEVLQEGKKRPCCWVGCIHRTDKKPSNWQQDVLIDKKTKSSLQSK</sequence>
<evidence type="ECO:0000313" key="1">
    <source>
        <dbReference type="EMBL" id="PIW15539.1"/>
    </source>
</evidence>